<dbReference type="Gene3D" id="3.90.550.10">
    <property type="entry name" value="Spore Coat Polysaccharide Biosynthesis Protein SpsA, Chain A"/>
    <property type="match status" value="1"/>
</dbReference>
<keyword evidence="3" id="KW-0548">Nucleotidyltransferase</keyword>
<dbReference type="InterPro" id="IPR051161">
    <property type="entry name" value="Mannose-6P_isomerase_type2"/>
</dbReference>
<dbReference type="Proteomes" id="UP000252770">
    <property type="component" value="Unassembled WGS sequence"/>
</dbReference>
<sequence>MRFVVIMAGGSGKRLWPLSRKDTPKQLLPLLGEQSLLRVAFERVRQAVPQEQVYVCTGAEWTDLVAAELPEIPTANILGEPVGRDSLNAVAWPAALLAEADPDAVVAMVTADHLIEPVDRFVAALTRAFEVAETQPDALVTFGVVPTKAHTGYGYLRRGEALPGTDDVYTTLEFKEKPDAATAQAYLASGEHFWNSGMFVWRARTLLDQLAVLQPDCHAIVTELARHPERLAELYPQLPRISVDYAVMEPVAAGRGTARVLMVRLPISWHDVGGYASLLEQLQRDSSGNATRGLSVQVDGSNNLVINDHDDHLVATIGVHDMIIVSTRTITLVCPLDQSERVKELVSAVTDNDGRYA</sequence>
<dbReference type="PANTHER" id="PTHR46390:SF1">
    <property type="entry name" value="MANNOSE-1-PHOSPHATE GUANYLYLTRANSFERASE"/>
    <property type="match status" value="1"/>
</dbReference>
<protein>
    <submittedName>
        <fullName evidence="3">Mannose-1-phosphate guanylyltransferase</fullName>
    </submittedName>
</protein>
<dbReference type="CDD" id="cd02509">
    <property type="entry name" value="GDP-M1P_Guanylyltransferase"/>
    <property type="match status" value="1"/>
</dbReference>
<dbReference type="InterPro" id="IPR029044">
    <property type="entry name" value="Nucleotide-diphossugar_trans"/>
</dbReference>
<dbReference type="GO" id="GO:0004475">
    <property type="term" value="F:mannose-1-phosphate guanylyltransferase (GTP) activity"/>
    <property type="evidence" value="ECO:0007669"/>
    <property type="project" value="InterPro"/>
</dbReference>
<keyword evidence="3" id="KW-0808">Transferase</keyword>
<dbReference type="SUPFAM" id="SSF159283">
    <property type="entry name" value="Guanosine diphospho-D-mannose pyrophosphorylase/mannose-6-phosphate isomerase linker domain"/>
    <property type="match status" value="1"/>
</dbReference>
<gene>
    <name evidence="3" type="ORF">DT076_04920</name>
</gene>
<feature type="domain" description="MannoseP isomerase/GMP-like beta-helix" evidence="2">
    <location>
        <begin position="295"/>
        <end position="347"/>
    </location>
</feature>
<dbReference type="SUPFAM" id="SSF53448">
    <property type="entry name" value="Nucleotide-diphospho-sugar transferases"/>
    <property type="match status" value="1"/>
</dbReference>
<dbReference type="RefSeq" id="WP_114125518.1">
    <property type="nucleotide sequence ID" value="NZ_QOUI01000002.1"/>
</dbReference>
<dbReference type="AlphaFoldDB" id="A0A367YY43"/>
<dbReference type="InterPro" id="IPR005835">
    <property type="entry name" value="NTP_transferase_dom"/>
</dbReference>
<comment type="caution">
    <text evidence="3">The sequence shown here is derived from an EMBL/GenBank/DDBJ whole genome shotgun (WGS) entry which is preliminary data.</text>
</comment>
<dbReference type="InterPro" id="IPR049577">
    <property type="entry name" value="GMPP_N"/>
</dbReference>
<dbReference type="PANTHER" id="PTHR46390">
    <property type="entry name" value="MANNOSE-1-PHOSPHATE GUANYLYLTRANSFERASE"/>
    <property type="match status" value="1"/>
</dbReference>
<organism evidence="3 4">
    <name type="scientific">Desertihabitans brevis</name>
    <dbReference type="NCBI Taxonomy" id="2268447"/>
    <lineage>
        <taxon>Bacteria</taxon>
        <taxon>Bacillati</taxon>
        <taxon>Actinomycetota</taxon>
        <taxon>Actinomycetes</taxon>
        <taxon>Propionibacteriales</taxon>
        <taxon>Propionibacteriaceae</taxon>
        <taxon>Desertihabitans</taxon>
    </lineage>
</organism>
<dbReference type="InterPro" id="IPR054566">
    <property type="entry name" value="ManC/GMP-like_b-helix"/>
</dbReference>
<feature type="domain" description="Nucleotidyl transferase" evidence="1">
    <location>
        <begin position="5"/>
        <end position="284"/>
    </location>
</feature>
<evidence type="ECO:0000313" key="4">
    <source>
        <dbReference type="Proteomes" id="UP000252770"/>
    </source>
</evidence>
<keyword evidence="4" id="KW-1185">Reference proteome</keyword>
<evidence type="ECO:0000259" key="2">
    <source>
        <dbReference type="Pfam" id="PF22640"/>
    </source>
</evidence>
<evidence type="ECO:0000313" key="3">
    <source>
        <dbReference type="EMBL" id="RCK70748.1"/>
    </source>
</evidence>
<dbReference type="EMBL" id="QOUI01000002">
    <property type="protein sequence ID" value="RCK70748.1"/>
    <property type="molecule type" value="Genomic_DNA"/>
</dbReference>
<dbReference type="Pfam" id="PF22640">
    <property type="entry name" value="ManC_GMP_beta-helix"/>
    <property type="match status" value="1"/>
</dbReference>
<evidence type="ECO:0000259" key="1">
    <source>
        <dbReference type="Pfam" id="PF00483"/>
    </source>
</evidence>
<accession>A0A367YY43</accession>
<reference evidence="3 4" key="1">
    <citation type="submission" date="2018-07" db="EMBL/GenBank/DDBJ databases">
        <title>Desertimonas flava gen. nov. sp. nov.</title>
        <authorList>
            <person name="Liu S."/>
        </authorList>
    </citation>
    <scope>NUCLEOTIDE SEQUENCE [LARGE SCALE GENOMIC DNA]</scope>
    <source>
        <strain evidence="3 4">16Sb5-5</strain>
    </source>
</reference>
<proteinExistence type="predicted"/>
<dbReference type="Pfam" id="PF00483">
    <property type="entry name" value="NTP_transferase"/>
    <property type="match status" value="1"/>
</dbReference>
<name>A0A367YY43_9ACTN</name>
<dbReference type="GO" id="GO:0009298">
    <property type="term" value="P:GDP-mannose biosynthetic process"/>
    <property type="evidence" value="ECO:0007669"/>
    <property type="project" value="TreeGrafter"/>
</dbReference>